<evidence type="ECO:0000313" key="2">
    <source>
        <dbReference type="Proteomes" id="UP001177021"/>
    </source>
</evidence>
<keyword evidence="2" id="KW-1185">Reference proteome</keyword>
<evidence type="ECO:0000313" key="1">
    <source>
        <dbReference type="EMBL" id="CAJ2656277.1"/>
    </source>
</evidence>
<comment type="caution">
    <text evidence="1">The sequence shown here is derived from an EMBL/GenBank/DDBJ whole genome shotgun (WGS) entry which is preliminary data.</text>
</comment>
<protein>
    <submittedName>
        <fullName evidence="1">Uncharacterized protein</fullName>
    </submittedName>
</protein>
<reference evidence="1" key="1">
    <citation type="submission" date="2023-10" db="EMBL/GenBank/DDBJ databases">
        <authorList>
            <person name="Rodriguez Cubillos JULIANA M."/>
            <person name="De Vega J."/>
        </authorList>
    </citation>
    <scope>NUCLEOTIDE SEQUENCE</scope>
</reference>
<proteinExistence type="predicted"/>
<name>A0ACB0KIH4_TRIPR</name>
<dbReference type="EMBL" id="CASHSV030000206">
    <property type="protein sequence ID" value="CAJ2656277.1"/>
    <property type="molecule type" value="Genomic_DNA"/>
</dbReference>
<accession>A0ACB0KIH4</accession>
<gene>
    <name evidence="1" type="ORF">MILVUS5_LOCUS23060</name>
</gene>
<sequence length="224" mass="25509">MALARLALRNLQQRVLSTGSLQKQCNRLSNNNELVARFSTAVGEKGKSEGSEVAVSEDKKSRLFPRRRGRRWLSRDYDRDFLPAPFELFPSGLGNALMQATENINKLFENMNLTPWSLSGRVKESDNHYKLKYDMPGIPKEDVKITIGDGVLTIKGEHKEEKEEARDNDDHEYWSSYGYYNTSLVLPDDAKVDEIKAELKDGVLIVTIPRSDKPIKDVKHVNVE</sequence>
<organism evidence="1 2">
    <name type="scientific">Trifolium pratense</name>
    <name type="common">Red clover</name>
    <dbReference type="NCBI Taxonomy" id="57577"/>
    <lineage>
        <taxon>Eukaryota</taxon>
        <taxon>Viridiplantae</taxon>
        <taxon>Streptophyta</taxon>
        <taxon>Embryophyta</taxon>
        <taxon>Tracheophyta</taxon>
        <taxon>Spermatophyta</taxon>
        <taxon>Magnoliopsida</taxon>
        <taxon>eudicotyledons</taxon>
        <taxon>Gunneridae</taxon>
        <taxon>Pentapetalae</taxon>
        <taxon>rosids</taxon>
        <taxon>fabids</taxon>
        <taxon>Fabales</taxon>
        <taxon>Fabaceae</taxon>
        <taxon>Papilionoideae</taxon>
        <taxon>50 kb inversion clade</taxon>
        <taxon>NPAAA clade</taxon>
        <taxon>Hologalegina</taxon>
        <taxon>IRL clade</taxon>
        <taxon>Trifolieae</taxon>
        <taxon>Trifolium</taxon>
    </lineage>
</organism>
<dbReference type="Proteomes" id="UP001177021">
    <property type="component" value="Unassembled WGS sequence"/>
</dbReference>